<dbReference type="SMART" id="SM00178">
    <property type="entry name" value="SAR"/>
    <property type="match status" value="1"/>
</dbReference>
<dbReference type="InterPro" id="IPR005225">
    <property type="entry name" value="Small_GTP-bd"/>
</dbReference>
<dbReference type="GO" id="GO:0005525">
    <property type="term" value="F:GTP binding"/>
    <property type="evidence" value="ECO:0007669"/>
    <property type="project" value="UniProtKB-KW"/>
</dbReference>
<protein>
    <submittedName>
        <fullName evidence="7">ADP-ribosylation factor</fullName>
    </submittedName>
</protein>
<evidence type="ECO:0000256" key="1">
    <source>
        <dbReference type="ARBA" id="ARBA00010290"/>
    </source>
</evidence>
<dbReference type="InterPro" id="IPR006689">
    <property type="entry name" value="Small_GTPase_ARF/SAR"/>
</dbReference>
<dbReference type="Gene3D" id="3.40.50.300">
    <property type="entry name" value="P-loop containing nucleotide triphosphate hydrolases"/>
    <property type="match status" value="1"/>
</dbReference>
<dbReference type="SUPFAM" id="SSF52540">
    <property type="entry name" value="P-loop containing nucleoside triphosphate hydrolases"/>
    <property type="match status" value="1"/>
</dbReference>
<dbReference type="Pfam" id="PF00025">
    <property type="entry name" value="Arf"/>
    <property type="match status" value="1"/>
</dbReference>
<keyword evidence="3 4" id="KW-0342">GTP-binding</keyword>
<evidence type="ECO:0000256" key="3">
    <source>
        <dbReference type="ARBA" id="ARBA00023134"/>
    </source>
</evidence>
<feature type="binding site" evidence="4">
    <location>
        <begin position="21"/>
        <end position="28"/>
    </location>
    <ligand>
        <name>GTP</name>
        <dbReference type="ChEBI" id="CHEBI:37565"/>
    </ligand>
</feature>
<feature type="binding site" evidence="5">
    <location>
        <position position="28"/>
    </location>
    <ligand>
        <name>Mg(2+)</name>
        <dbReference type="ChEBI" id="CHEBI:18420"/>
    </ligand>
</feature>
<keyword evidence="5" id="KW-0460">Magnesium</keyword>
<dbReference type="NCBIfam" id="TIGR00231">
    <property type="entry name" value="small_GTP"/>
    <property type="match status" value="1"/>
</dbReference>
<dbReference type="Proteomes" id="UP000762676">
    <property type="component" value="Unassembled WGS sequence"/>
</dbReference>
<comment type="caution">
    <text evidence="7">The sequence shown here is derived from an EMBL/GenBank/DDBJ whole genome shotgun (WGS) entry which is preliminary data.</text>
</comment>
<dbReference type="FunFam" id="3.40.50.300:FF:000412">
    <property type="entry name" value="ADP-ribosylation factor 1"/>
    <property type="match status" value="1"/>
</dbReference>
<proteinExistence type="inferred from homology"/>
<evidence type="ECO:0000256" key="6">
    <source>
        <dbReference type="RuleBase" id="RU003925"/>
    </source>
</evidence>
<keyword evidence="2 4" id="KW-0547">Nucleotide-binding</keyword>
<dbReference type="InterPro" id="IPR024156">
    <property type="entry name" value="Small_GTPase_ARF"/>
</dbReference>
<keyword evidence="8" id="KW-1185">Reference proteome</keyword>
<dbReference type="GO" id="GO:0046872">
    <property type="term" value="F:metal ion binding"/>
    <property type="evidence" value="ECO:0007669"/>
    <property type="project" value="UniProtKB-KW"/>
</dbReference>
<dbReference type="CDD" id="cd00878">
    <property type="entry name" value="Arf_Arl"/>
    <property type="match status" value="1"/>
</dbReference>
<dbReference type="PROSITE" id="PS51417">
    <property type="entry name" value="ARF"/>
    <property type="match status" value="1"/>
</dbReference>
<feature type="binding site" evidence="5">
    <location>
        <position position="45"/>
    </location>
    <ligand>
        <name>Mg(2+)</name>
        <dbReference type="ChEBI" id="CHEBI:18420"/>
    </ligand>
</feature>
<evidence type="ECO:0000313" key="8">
    <source>
        <dbReference type="Proteomes" id="UP000762676"/>
    </source>
</evidence>
<feature type="binding site" evidence="4">
    <location>
        <begin position="125"/>
        <end position="128"/>
    </location>
    <ligand>
        <name>GTP</name>
        <dbReference type="ChEBI" id="CHEBI:37565"/>
    </ligand>
</feature>
<dbReference type="SMART" id="SM00177">
    <property type="entry name" value="ARF"/>
    <property type="match status" value="1"/>
</dbReference>
<evidence type="ECO:0000256" key="2">
    <source>
        <dbReference type="ARBA" id="ARBA00022741"/>
    </source>
</evidence>
<evidence type="ECO:0000256" key="4">
    <source>
        <dbReference type="PIRSR" id="PIRSR606689-1"/>
    </source>
</evidence>
<dbReference type="SMART" id="SM00175">
    <property type="entry name" value="RAB"/>
    <property type="match status" value="1"/>
</dbReference>
<gene>
    <name evidence="7" type="ORF">ElyMa_006269200</name>
</gene>
<dbReference type="GO" id="GO:0003924">
    <property type="term" value="F:GTPase activity"/>
    <property type="evidence" value="ECO:0007669"/>
    <property type="project" value="InterPro"/>
</dbReference>
<organism evidence="7 8">
    <name type="scientific">Elysia marginata</name>
    <dbReference type="NCBI Taxonomy" id="1093978"/>
    <lineage>
        <taxon>Eukaryota</taxon>
        <taxon>Metazoa</taxon>
        <taxon>Spiralia</taxon>
        <taxon>Lophotrochozoa</taxon>
        <taxon>Mollusca</taxon>
        <taxon>Gastropoda</taxon>
        <taxon>Heterobranchia</taxon>
        <taxon>Euthyneura</taxon>
        <taxon>Panpulmonata</taxon>
        <taxon>Sacoglossa</taxon>
        <taxon>Placobranchoidea</taxon>
        <taxon>Plakobranchidae</taxon>
        <taxon>Elysia</taxon>
    </lineage>
</organism>
<keyword evidence="5" id="KW-0479">Metal-binding</keyword>
<dbReference type="EMBL" id="BMAT01012589">
    <property type="protein sequence ID" value="GFR95225.1"/>
    <property type="molecule type" value="Genomic_DNA"/>
</dbReference>
<reference evidence="7 8" key="1">
    <citation type="journal article" date="2021" name="Elife">
        <title>Chloroplast acquisition without the gene transfer in kleptoplastic sea slugs, Plakobranchus ocellatus.</title>
        <authorList>
            <person name="Maeda T."/>
            <person name="Takahashi S."/>
            <person name="Yoshida T."/>
            <person name="Shimamura S."/>
            <person name="Takaki Y."/>
            <person name="Nagai Y."/>
            <person name="Toyoda A."/>
            <person name="Suzuki Y."/>
            <person name="Arimoto A."/>
            <person name="Ishii H."/>
            <person name="Satoh N."/>
            <person name="Nishiyama T."/>
            <person name="Hasebe M."/>
            <person name="Maruyama T."/>
            <person name="Minagawa J."/>
            <person name="Obokata J."/>
            <person name="Shigenobu S."/>
        </authorList>
    </citation>
    <scope>NUCLEOTIDE SEQUENCE [LARGE SCALE GENOMIC DNA]</scope>
</reference>
<comment type="similarity">
    <text evidence="1 6">Belongs to the small GTPase superfamily. Arf family.</text>
</comment>
<dbReference type="AlphaFoldDB" id="A0AAV4HF66"/>
<dbReference type="PRINTS" id="PR00328">
    <property type="entry name" value="SAR1GTPBP"/>
</dbReference>
<evidence type="ECO:0000313" key="7">
    <source>
        <dbReference type="EMBL" id="GFR95225.1"/>
    </source>
</evidence>
<accession>A0AAV4HF66</accession>
<evidence type="ECO:0000256" key="5">
    <source>
        <dbReference type="PIRSR" id="PIRSR606689-2"/>
    </source>
</evidence>
<name>A0AAV4HF66_9GAST</name>
<dbReference type="GO" id="GO:0030010">
    <property type="term" value="P:establishment of cell polarity"/>
    <property type="evidence" value="ECO:0007669"/>
    <property type="project" value="UniProtKB-ARBA"/>
</dbReference>
<dbReference type="PANTHER" id="PTHR11711">
    <property type="entry name" value="ADP RIBOSYLATION FACTOR-RELATED"/>
    <property type="match status" value="1"/>
</dbReference>
<dbReference type="InterPro" id="IPR027417">
    <property type="entry name" value="P-loop_NTPase"/>
</dbReference>
<sequence length="254" mass="28246">MYVYFSVPEGPLLIVVLFSPGLDASGKTSLLYGLKVGQIVQTIPTVGFNVETVTTANGVNITCWDLGGQEKVRPLYRHYYPNTHGYVYVVDSSDSERLIQALEELVQYILLEDLTRNTVVMVLANKQDLPGALSAVEVEQALRGMYNFSVRSPGRGHTVFVRPCSIMTMEGVQEAFEDFTEELRLKHAGRSISGLLSLEIDMEDEATVQAEEVSILEEVCEKNVNGDTSCHKQAELYSHKGAKNPIVLFKSFFQ</sequence>
<feature type="binding site" evidence="4">
    <location>
        <position position="68"/>
    </location>
    <ligand>
        <name>GTP</name>
        <dbReference type="ChEBI" id="CHEBI:37565"/>
    </ligand>
</feature>